<evidence type="ECO:0000313" key="2">
    <source>
        <dbReference type="Proteomes" id="UP000545386"/>
    </source>
</evidence>
<gene>
    <name evidence="1" type="ORF">GTU67_13825</name>
</gene>
<dbReference type="AlphaFoldDB" id="A0A842HS33"/>
<protein>
    <submittedName>
        <fullName evidence="1">Uncharacterized protein</fullName>
    </submittedName>
</protein>
<evidence type="ECO:0000313" key="1">
    <source>
        <dbReference type="EMBL" id="MBC2770986.1"/>
    </source>
</evidence>
<organism evidence="1 2">
    <name type="scientific">Pusillimonas minor</name>
    <dbReference type="NCBI Taxonomy" id="2697024"/>
    <lineage>
        <taxon>Bacteria</taxon>
        <taxon>Pseudomonadati</taxon>
        <taxon>Pseudomonadota</taxon>
        <taxon>Betaproteobacteria</taxon>
        <taxon>Burkholderiales</taxon>
        <taxon>Alcaligenaceae</taxon>
        <taxon>Pusillimonas</taxon>
    </lineage>
</organism>
<dbReference type="EMBL" id="JACJUU010000016">
    <property type="protein sequence ID" value="MBC2770986.1"/>
    <property type="molecule type" value="Genomic_DNA"/>
</dbReference>
<proteinExistence type="predicted"/>
<dbReference type="Proteomes" id="UP000545386">
    <property type="component" value="Unassembled WGS sequence"/>
</dbReference>
<name>A0A842HS33_9BURK</name>
<accession>A0A842HS33</accession>
<sequence length="39" mass="4292">MIKVLEGQIREHIAAAGLSAAEREQGVNQLAKVLRSYLK</sequence>
<comment type="caution">
    <text evidence="1">The sequence shown here is derived from an EMBL/GenBank/DDBJ whole genome shotgun (WGS) entry which is preliminary data.</text>
</comment>
<keyword evidence="2" id="KW-1185">Reference proteome</keyword>
<reference evidence="1 2" key="1">
    <citation type="submission" date="2020-08" db="EMBL/GenBank/DDBJ databases">
        <title>Paraeoetvoesia sp. YC-7-48 draft genome sequence.</title>
        <authorList>
            <person name="Yao L."/>
        </authorList>
    </citation>
    <scope>NUCLEOTIDE SEQUENCE [LARGE SCALE GENOMIC DNA]</scope>
    <source>
        <strain evidence="2">YC-7-48</strain>
    </source>
</reference>